<evidence type="ECO:0000313" key="3">
    <source>
        <dbReference type="Proteomes" id="UP001153269"/>
    </source>
</evidence>
<dbReference type="Proteomes" id="UP001153269">
    <property type="component" value="Unassembled WGS sequence"/>
</dbReference>
<name>A0A9N7ZAX2_PLEPL</name>
<gene>
    <name evidence="2" type="ORF">PLEPLA_LOCUS45068</name>
</gene>
<reference evidence="2" key="1">
    <citation type="submission" date="2020-03" db="EMBL/GenBank/DDBJ databases">
        <authorList>
            <person name="Weist P."/>
        </authorList>
    </citation>
    <scope>NUCLEOTIDE SEQUENCE</scope>
</reference>
<sequence length="318" mass="36197">MSWRRESPDPAETLEEILVVEAWLKDPPWVSHTVPYLPEVQERLRKLRSHAVPSSNPFEGTRLAFGGPRSLQQRSAVGGRGRSSAPASLRPARRHHPPAPAVVLYAGSGGAFWGPRNLKGFPVAGCGRWRGGIPSRSQSLQQHAHRDQPPPVPTGSQSPAPRGPQLMSLALRRQWSSQRRLLQHLLQYQLQSQLRAGGSQLMSLALRREWSSQRRLLQHLLQYQLQSLLRSGGSQLMSLVLRRQWSSQRRLLQHWLQSLLRAGGSQLMSLVLRRQWSSQRRLLQHLLRSQLRPGGSQLMSRVLRLQWSSQRHLLQHLL</sequence>
<dbReference type="EMBL" id="CADEAL010004332">
    <property type="protein sequence ID" value="CAB1457246.1"/>
    <property type="molecule type" value="Genomic_DNA"/>
</dbReference>
<organism evidence="2 3">
    <name type="scientific">Pleuronectes platessa</name>
    <name type="common">European plaice</name>
    <dbReference type="NCBI Taxonomy" id="8262"/>
    <lineage>
        <taxon>Eukaryota</taxon>
        <taxon>Metazoa</taxon>
        <taxon>Chordata</taxon>
        <taxon>Craniata</taxon>
        <taxon>Vertebrata</taxon>
        <taxon>Euteleostomi</taxon>
        <taxon>Actinopterygii</taxon>
        <taxon>Neopterygii</taxon>
        <taxon>Teleostei</taxon>
        <taxon>Neoteleostei</taxon>
        <taxon>Acanthomorphata</taxon>
        <taxon>Carangaria</taxon>
        <taxon>Pleuronectiformes</taxon>
        <taxon>Pleuronectoidei</taxon>
        <taxon>Pleuronectidae</taxon>
        <taxon>Pleuronectes</taxon>
    </lineage>
</organism>
<feature type="region of interest" description="Disordered" evidence="1">
    <location>
        <begin position="132"/>
        <end position="164"/>
    </location>
</feature>
<feature type="region of interest" description="Disordered" evidence="1">
    <location>
        <begin position="51"/>
        <end position="95"/>
    </location>
</feature>
<protein>
    <submittedName>
        <fullName evidence="2">Uncharacterized protein</fullName>
    </submittedName>
</protein>
<evidence type="ECO:0000313" key="2">
    <source>
        <dbReference type="EMBL" id="CAB1457246.1"/>
    </source>
</evidence>
<feature type="compositionally biased region" description="Low complexity" evidence="1">
    <location>
        <begin position="74"/>
        <end position="90"/>
    </location>
</feature>
<comment type="caution">
    <text evidence="2">The sequence shown here is derived from an EMBL/GenBank/DDBJ whole genome shotgun (WGS) entry which is preliminary data.</text>
</comment>
<accession>A0A9N7ZAX2</accession>
<keyword evidence="3" id="KW-1185">Reference proteome</keyword>
<dbReference type="AlphaFoldDB" id="A0A9N7ZAX2"/>
<proteinExistence type="predicted"/>
<evidence type="ECO:0000256" key="1">
    <source>
        <dbReference type="SAM" id="MobiDB-lite"/>
    </source>
</evidence>